<evidence type="ECO:0000313" key="4">
    <source>
        <dbReference type="EMBL" id="CDR32593.1"/>
    </source>
</evidence>
<dbReference type="InterPro" id="IPR000218">
    <property type="entry name" value="Ribosomal_uL14"/>
</dbReference>
<dbReference type="GO" id="GO:0005840">
    <property type="term" value="C:ribosome"/>
    <property type="evidence" value="ECO:0007669"/>
    <property type="project" value="UniProtKB-KW"/>
</dbReference>
<keyword evidence="3" id="KW-0687">Ribonucleoprotein</keyword>
<evidence type="ECO:0000256" key="2">
    <source>
        <dbReference type="ARBA" id="ARBA00022980"/>
    </source>
</evidence>
<dbReference type="GO" id="GO:0006412">
    <property type="term" value="P:translation"/>
    <property type="evidence" value="ECO:0007669"/>
    <property type="project" value="InterPro"/>
</dbReference>
<dbReference type="InterPro" id="IPR036853">
    <property type="entry name" value="Ribosomal_uL14_sf"/>
</dbReference>
<dbReference type="GO" id="GO:1990904">
    <property type="term" value="C:ribonucleoprotein complex"/>
    <property type="evidence" value="ECO:0007669"/>
    <property type="project" value="UniProtKB-KW"/>
</dbReference>
<accession>A0A068W7I7</accession>
<comment type="similarity">
    <text evidence="1">Belongs to the universal ribosomal protein uL14 family.</text>
</comment>
<dbReference type="VEuPathDB" id="PiroplasmaDB:BmR1_api00310"/>
<geneLocation type="apicoplast" evidence="4"/>
<dbReference type="Gene3D" id="2.40.150.20">
    <property type="entry name" value="Ribosomal protein L14"/>
    <property type="match status" value="1"/>
</dbReference>
<dbReference type="SUPFAM" id="SSF50193">
    <property type="entry name" value="Ribosomal protein L14"/>
    <property type="match status" value="1"/>
</dbReference>
<dbReference type="KEGG" id="bmic:B661_pgp24"/>
<sequence>MIIISSLFNISDNSGLKKILSIGILGKSSIKLNICDFIIGSVKKGILKNKRFGDYSRVYTSKSSLFKFFIVKSKKYSKINFNNSMRSCKNSVIVINKEKNIIEGKKVIGIMSNIVKKIFYKSKVNLKNAKFIM</sequence>
<dbReference type="Proteomes" id="UP000002899">
    <property type="component" value="Apicoplast Pltd"/>
</dbReference>
<protein>
    <submittedName>
        <fullName evidence="4">Ribosomal protein L14</fullName>
    </submittedName>
</protein>
<dbReference type="GeneID" id="32877949"/>
<organism evidence="4 5">
    <name type="scientific">Babesia microti (strain RI)</name>
    <dbReference type="NCBI Taxonomy" id="1133968"/>
    <lineage>
        <taxon>Eukaryota</taxon>
        <taxon>Sar</taxon>
        <taxon>Alveolata</taxon>
        <taxon>Apicomplexa</taxon>
        <taxon>Aconoidasida</taxon>
        <taxon>Piroplasmida</taxon>
        <taxon>Babesiidae</taxon>
        <taxon>Babesia</taxon>
    </lineage>
</organism>
<keyword evidence="4" id="KW-0934">Plastid</keyword>
<keyword evidence="5" id="KW-1185">Reference proteome</keyword>
<dbReference type="SMART" id="SM01374">
    <property type="entry name" value="Ribosomal_L14"/>
    <property type="match status" value="1"/>
</dbReference>
<dbReference type="RefSeq" id="YP_009363162.1">
    <property type="nucleotide sequence ID" value="NC_034636.1"/>
</dbReference>
<evidence type="ECO:0000313" key="5">
    <source>
        <dbReference type="Proteomes" id="UP000002899"/>
    </source>
</evidence>
<proteinExistence type="inferred from homology"/>
<gene>
    <name evidence="4" type="primary">rpl14</name>
</gene>
<name>A0A068W7I7_BABMR</name>
<reference evidence="4" key="1">
    <citation type="submission" date="2014-04" db="EMBL/GenBank/DDBJ databases">
        <title>Structure and function of the apicoplast genome of the human pathogen Babesia microti.</title>
        <authorList>
            <person name="Garg A."/>
            <person name="Stein A."/>
            <person name="Zhao W."/>
            <person name="Dwivedi A."/>
            <person name="Frutos R."/>
            <person name="Cornillot E."/>
            <person name="Ben Mamoun C."/>
        </authorList>
    </citation>
    <scope>NUCLEOTIDE SEQUENCE [LARGE SCALE GENOMIC DNA]</scope>
    <source>
        <strain evidence="4">RI</strain>
    </source>
</reference>
<dbReference type="AlphaFoldDB" id="A0A068W7I7"/>
<keyword evidence="4" id="KW-0933">Apicoplast</keyword>
<keyword evidence="2 4" id="KW-0689">Ribosomal protein</keyword>
<dbReference type="EMBL" id="LK028575">
    <property type="protein sequence ID" value="CDR32593.1"/>
    <property type="molecule type" value="Genomic_DNA"/>
</dbReference>
<evidence type="ECO:0000256" key="1">
    <source>
        <dbReference type="ARBA" id="ARBA00010745"/>
    </source>
</evidence>
<dbReference type="GO" id="GO:0003735">
    <property type="term" value="F:structural constituent of ribosome"/>
    <property type="evidence" value="ECO:0007669"/>
    <property type="project" value="InterPro"/>
</dbReference>
<evidence type="ECO:0000256" key="3">
    <source>
        <dbReference type="ARBA" id="ARBA00023274"/>
    </source>
</evidence>
<dbReference type="Pfam" id="PF00238">
    <property type="entry name" value="Ribosomal_L14"/>
    <property type="match status" value="1"/>
</dbReference>